<accession>A0A0E0E8T3</accession>
<sequence>MEQGKNNVSVTPEHERPEALDANLKILLMIIVTGVSLGVFVTCLVLAFVLDLTVEGRAMGCERERLLADFVHQKGNKELQRFDQPQGSEASMQQRQPTHKVHQIPSQGLKRKFRYCHCPFLRFDRSGDDWHQVSNCGEPIIYPERCSSIPHLDPCGSGSSKTVVDRLVALASVRTMDA</sequence>
<protein>
    <submittedName>
        <fullName evidence="3">Uncharacterized protein</fullName>
    </submittedName>
</protein>
<evidence type="ECO:0000313" key="3">
    <source>
        <dbReference type="EnsemblPlants" id="OMERI07G05040.1"/>
    </source>
</evidence>
<keyword evidence="2" id="KW-1133">Transmembrane helix</keyword>
<evidence type="ECO:0000256" key="1">
    <source>
        <dbReference type="SAM" id="MobiDB-lite"/>
    </source>
</evidence>
<feature type="compositionally biased region" description="Polar residues" evidence="1">
    <location>
        <begin position="83"/>
        <end position="96"/>
    </location>
</feature>
<dbReference type="EnsemblPlants" id="OMERI07G05040.1">
    <property type="protein sequence ID" value="OMERI07G05040.1"/>
    <property type="gene ID" value="OMERI07G05040"/>
</dbReference>
<feature type="transmembrane region" description="Helical" evidence="2">
    <location>
        <begin position="26"/>
        <end position="50"/>
    </location>
</feature>
<evidence type="ECO:0000313" key="4">
    <source>
        <dbReference type="Proteomes" id="UP000008021"/>
    </source>
</evidence>
<reference evidence="3" key="2">
    <citation type="submission" date="2018-05" db="EMBL/GenBank/DDBJ databases">
        <title>OmerRS3 (Oryza meridionalis Reference Sequence Version 3).</title>
        <authorList>
            <person name="Zhang J."/>
            <person name="Kudrna D."/>
            <person name="Lee S."/>
            <person name="Talag J."/>
            <person name="Welchert J."/>
            <person name="Wing R.A."/>
        </authorList>
    </citation>
    <scope>NUCLEOTIDE SEQUENCE [LARGE SCALE GENOMIC DNA]</scope>
    <source>
        <strain evidence="3">cv. OR44</strain>
    </source>
</reference>
<keyword evidence="2" id="KW-0472">Membrane</keyword>
<keyword evidence="2" id="KW-0812">Transmembrane</keyword>
<dbReference type="Proteomes" id="UP000008021">
    <property type="component" value="Chromosome 7"/>
</dbReference>
<dbReference type="HOGENOM" id="CLU_1512910_0_0_1"/>
<evidence type="ECO:0000256" key="2">
    <source>
        <dbReference type="SAM" id="Phobius"/>
    </source>
</evidence>
<name>A0A0E0E8T3_9ORYZ</name>
<reference evidence="3" key="1">
    <citation type="submission" date="2015-04" db="UniProtKB">
        <authorList>
            <consortium name="EnsemblPlants"/>
        </authorList>
    </citation>
    <scope>IDENTIFICATION</scope>
</reference>
<keyword evidence="4" id="KW-1185">Reference proteome</keyword>
<organism evidence="3">
    <name type="scientific">Oryza meridionalis</name>
    <dbReference type="NCBI Taxonomy" id="40149"/>
    <lineage>
        <taxon>Eukaryota</taxon>
        <taxon>Viridiplantae</taxon>
        <taxon>Streptophyta</taxon>
        <taxon>Embryophyta</taxon>
        <taxon>Tracheophyta</taxon>
        <taxon>Spermatophyta</taxon>
        <taxon>Magnoliopsida</taxon>
        <taxon>Liliopsida</taxon>
        <taxon>Poales</taxon>
        <taxon>Poaceae</taxon>
        <taxon>BOP clade</taxon>
        <taxon>Oryzoideae</taxon>
        <taxon>Oryzeae</taxon>
        <taxon>Oryzinae</taxon>
        <taxon>Oryza</taxon>
    </lineage>
</organism>
<proteinExistence type="predicted"/>
<feature type="region of interest" description="Disordered" evidence="1">
    <location>
        <begin position="80"/>
        <end position="103"/>
    </location>
</feature>
<dbReference type="AlphaFoldDB" id="A0A0E0E8T3"/>
<dbReference type="Gramene" id="OMERI07G05040.1">
    <property type="protein sequence ID" value="OMERI07G05040.1"/>
    <property type="gene ID" value="OMERI07G05040"/>
</dbReference>